<dbReference type="InterPro" id="IPR051533">
    <property type="entry name" value="WaaL-like"/>
</dbReference>
<feature type="transmembrane region" description="Helical" evidence="5">
    <location>
        <begin position="21"/>
        <end position="40"/>
    </location>
</feature>
<evidence type="ECO:0000256" key="4">
    <source>
        <dbReference type="ARBA" id="ARBA00023136"/>
    </source>
</evidence>
<protein>
    <submittedName>
        <fullName evidence="7">O-antigen ligase</fullName>
    </submittedName>
</protein>
<keyword evidence="2 5" id="KW-0812">Transmembrane</keyword>
<feature type="transmembrane region" description="Helical" evidence="5">
    <location>
        <begin position="263"/>
        <end position="282"/>
    </location>
</feature>
<dbReference type="GO" id="GO:0016020">
    <property type="term" value="C:membrane"/>
    <property type="evidence" value="ECO:0007669"/>
    <property type="project" value="UniProtKB-SubCell"/>
</dbReference>
<evidence type="ECO:0000256" key="1">
    <source>
        <dbReference type="ARBA" id="ARBA00004141"/>
    </source>
</evidence>
<dbReference type="AlphaFoldDB" id="A0A840ER86"/>
<evidence type="ECO:0000256" key="5">
    <source>
        <dbReference type="SAM" id="Phobius"/>
    </source>
</evidence>
<keyword evidence="4 5" id="KW-0472">Membrane</keyword>
<dbReference type="GO" id="GO:0016874">
    <property type="term" value="F:ligase activity"/>
    <property type="evidence" value="ECO:0007669"/>
    <property type="project" value="UniProtKB-KW"/>
</dbReference>
<evidence type="ECO:0000256" key="2">
    <source>
        <dbReference type="ARBA" id="ARBA00022692"/>
    </source>
</evidence>
<feature type="transmembrane region" description="Helical" evidence="5">
    <location>
        <begin position="188"/>
        <end position="206"/>
    </location>
</feature>
<feature type="transmembrane region" description="Helical" evidence="5">
    <location>
        <begin position="236"/>
        <end position="256"/>
    </location>
</feature>
<keyword evidence="3 5" id="KW-1133">Transmembrane helix</keyword>
<organism evidence="7 8">
    <name type="scientific">Mesonia hippocampi</name>
    <dbReference type="NCBI Taxonomy" id="1628250"/>
    <lineage>
        <taxon>Bacteria</taxon>
        <taxon>Pseudomonadati</taxon>
        <taxon>Bacteroidota</taxon>
        <taxon>Flavobacteriia</taxon>
        <taxon>Flavobacteriales</taxon>
        <taxon>Flavobacteriaceae</taxon>
        <taxon>Mesonia</taxon>
    </lineage>
</organism>
<gene>
    <name evidence="7" type="ORF">GGR32_001867</name>
</gene>
<feature type="transmembrane region" description="Helical" evidence="5">
    <location>
        <begin position="114"/>
        <end position="136"/>
    </location>
</feature>
<dbReference type="Pfam" id="PF04932">
    <property type="entry name" value="Wzy_C"/>
    <property type="match status" value="1"/>
</dbReference>
<evidence type="ECO:0000256" key="3">
    <source>
        <dbReference type="ARBA" id="ARBA00022989"/>
    </source>
</evidence>
<accession>A0A840ER86</accession>
<comment type="subcellular location">
    <subcellularLocation>
        <location evidence="1">Membrane</location>
        <topology evidence="1">Multi-pass membrane protein</topology>
    </subcellularLocation>
</comment>
<name>A0A840ER86_9FLAO</name>
<feature type="transmembrane region" description="Helical" evidence="5">
    <location>
        <begin position="143"/>
        <end position="168"/>
    </location>
</feature>
<feature type="transmembrane region" description="Helical" evidence="5">
    <location>
        <begin position="377"/>
        <end position="399"/>
    </location>
</feature>
<keyword evidence="8" id="KW-1185">Reference proteome</keyword>
<feature type="transmembrane region" description="Helical" evidence="5">
    <location>
        <begin position="476"/>
        <end position="496"/>
    </location>
</feature>
<feature type="transmembrane region" description="Helical" evidence="5">
    <location>
        <begin position="52"/>
        <end position="72"/>
    </location>
</feature>
<dbReference type="EMBL" id="JACIFO010000007">
    <property type="protein sequence ID" value="MBB4119565.1"/>
    <property type="molecule type" value="Genomic_DNA"/>
</dbReference>
<dbReference type="SUPFAM" id="SSF48452">
    <property type="entry name" value="TPR-like"/>
    <property type="match status" value="1"/>
</dbReference>
<keyword evidence="7" id="KW-0436">Ligase</keyword>
<feature type="transmembrane region" description="Helical" evidence="5">
    <location>
        <begin position="411"/>
        <end position="433"/>
    </location>
</feature>
<reference evidence="7 8" key="1">
    <citation type="submission" date="2020-08" db="EMBL/GenBank/DDBJ databases">
        <title>Genomic Encyclopedia of Type Strains, Phase IV (KMG-IV): sequencing the most valuable type-strain genomes for metagenomic binning, comparative biology and taxonomic classification.</title>
        <authorList>
            <person name="Goeker M."/>
        </authorList>
    </citation>
    <scope>NUCLEOTIDE SEQUENCE [LARGE SCALE GENOMIC DNA]</scope>
    <source>
        <strain evidence="7 8">DSM 29568</strain>
    </source>
</reference>
<dbReference type="InterPro" id="IPR007016">
    <property type="entry name" value="O-antigen_ligase-rel_domated"/>
</dbReference>
<dbReference type="RefSeq" id="WP_183477912.1">
    <property type="nucleotide sequence ID" value="NZ_JACIFO010000007.1"/>
</dbReference>
<comment type="caution">
    <text evidence="7">The sequence shown here is derived from an EMBL/GenBank/DDBJ whole genome shotgun (WGS) entry which is preliminary data.</text>
</comment>
<sequence length="706" mass="80546">MKNSKKRKATTKHSKNQEEKVNLFTKHFIPILILSSYFIIETIAIKGQIDYKGFQWLAISVVNLFGLGYIFFNSKQLNLINAVFKKNILLILLAIFFILSGVSILQSINVGQSIVAYAALTPVVTMAFVFFCLLYKRIEVLKILALVITGVAFYESFDAVSAILGGIADGENYSTLRRATKGAMGNQNVFAFAFVVKFPFVAYAAIVYKQWWVRIAVAVTLFLSFMTIFFTGSRAGMLSVVGQSVLMLGGLGYLFFKTKEKTRFIYLAASYAFVLVASYFIYKTIHQNNTRPHKPVSVLAQEKKPANIITGRPVKEEVRVKYWEYSFDLIKDKPLQGYGFGNYELYIPKYYRTITDGNRFSRHPHNEFVNIAAESGIINSLVFLGIFIASLLLIIKILRDKENNYPDNVKIVAVIGFVALAGYFMDCMFNFPINRPPMQIWFGLIIGLIAAVYLSYQEKLSEESVIEKQPVGLVKLLAVSLLVLGLIVTVINYNTYVSYKIQGKMIADLSAVNKRQQQNLSKPEGKRIPVKPTYNYNSLVKELPKIPNLAEDTEPIGYKLSRYLLLEKRYAEAVKVLDSIHQYSPYTGYDYYLKSNAYDKMNKPDSAYKYAKKAYYNRPRNLSYYKTAMAMAQRTGHVEDLKPMFEEFSKYSPQAEVHRTYIYSLIRAKENTTLIMSETQKAAELYPEDTKIQNLNAKLHSLQNRR</sequence>
<evidence type="ECO:0000313" key="7">
    <source>
        <dbReference type="EMBL" id="MBB4119565.1"/>
    </source>
</evidence>
<evidence type="ECO:0000259" key="6">
    <source>
        <dbReference type="Pfam" id="PF04932"/>
    </source>
</evidence>
<proteinExistence type="predicted"/>
<feature type="transmembrane region" description="Helical" evidence="5">
    <location>
        <begin position="211"/>
        <end position="230"/>
    </location>
</feature>
<dbReference type="Proteomes" id="UP000553034">
    <property type="component" value="Unassembled WGS sequence"/>
</dbReference>
<feature type="domain" description="O-antigen ligase-related" evidence="6">
    <location>
        <begin position="220"/>
        <end position="383"/>
    </location>
</feature>
<feature type="transmembrane region" description="Helical" evidence="5">
    <location>
        <begin position="439"/>
        <end position="456"/>
    </location>
</feature>
<dbReference type="PANTHER" id="PTHR37422:SF13">
    <property type="entry name" value="LIPOPOLYSACCHARIDE BIOSYNTHESIS PROTEIN PA4999-RELATED"/>
    <property type="match status" value="1"/>
</dbReference>
<evidence type="ECO:0000313" key="8">
    <source>
        <dbReference type="Proteomes" id="UP000553034"/>
    </source>
</evidence>
<dbReference type="PANTHER" id="PTHR37422">
    <property type="entry name" value="TEICHURONIC ACID BIOSYNTHESIS PROTEIN TUAE"/>
    <property type="match status" value="1"/>
</dbReference>
<dbReference type="InterPro" id="IPR011990">
    <property type="entry name" value="TPR-like_helical_dom_sf"/>
</dbReference>
<feature type="transmembrane region" description="Helical" evidence="5">
    <location>
        <begin position="88"/>
        <end position="108"/>
    </location>
</feature>
<dbReference type="Gene3D" id="1.25.40.10">
    <property type="entry name" value="Tetratricopeptide repeat domain"/>
    <property type="match status" value="1"/>
</dbReference>